<evidence type="ECO:0000313" key="2">
    <source>
        <dbReference type="Proteomes" id="UP000035963"/>
    </source>
</evidence>
<dbReference type="AlphaFoldDB" id="A0A0J1CK52"/>
<gene>
    <name evidence="1" type="ORF">EOS_38045</name>
</gene>
<dbReference type="Proteomes" id="UP000035963">
    <property type="component" value="Unassembled WGS sequence"/>
</dbReference>
<proteinExistence type="predicted"/>
<evidence type="ECO:0000313" key="1">
    <source>
        <dbReference type="EMBL" id="KLU21072.1"/>
    </source>
</evidence>
<comment type="caution">
    <text evidence="1">The sequence shown here is derived from an EMBL/GenBank/DDBJ whole genome shotgun (WGS) entry which is preliminary data.</text>
</comment>
<organism evidence="1 2">
    <name type="scientific">Caballeronia mineralivorans PML1(12)</name>
    <dbReference type="NCBI Taxonomy" id="908627"/>
    <lineage>
        <taxon>Bacteria</taxon>
        <taxon>Pseudomonadati</taxon>
        <taxon>Pseudomonadota</taxon>
        <taxon>Betaproteobacteria</taxon>
        <taxon>Burkholderiales</taxon>
        <taxon>Burkholderiaceae</taxon>
        <taxon>Caballeronia</taxon>
    </lineage>
</organism>
<sequence length="82" mass="8820">MRATILSHSDVPDGHAEIHRFGFVLEDGDNAPPHEETISLRTARVIAADSENGNAFVNMLREIVAAAPGSYDSLVGRAFADE</sequence>
<accession>A0A0J1CK52</accession>
<dbReference type="OrthoDB" id="9028706at2"/>
<reference evidence="1 2" key="1">
    <citation type="journal article" date="2015" name="Genome Announc.">
        <title>Draft Genome Sequence of Burkholderia sp. Strain PML1(12), an Ectomycorrhizosphere-Inhabiting Bacterium with Effective Mineral-Weathering Ability.</title>
        <authorList>
            <person name="Uroz S."/>
            <person name="Oger P."/>
        </authorList>
    </citation>
    <scope>NUCLEOTIDE SEQUENCE [LARGE SCALE GENOMIC DNA]</scope>
    <source>
        <strain evidence="2">PML1(12)</strain>
    </source>
</reference>
<protein>
    <submittedName>
        <fullName evidence="1">Uncharacterized protein</fullName>
    </submittedName>
</protein>
<dbReference type="PATRIC" id="fig|908627.4.peg.8525"/>
<name>A0A0J1CK52_9BURK</name>
<dbReference type="RefSeq" id="WP_152693256.1">
    <property type="nucleotide sequence ID" value="NZ_AEJF01000230.1"/>
</dbReference>
<dbReference type="EMBL" id="AEJF01000230">
    <property type="protein sequence ID" value="KLU21072.1"/>
    <property type="molecule type" value="Genomic_DNA"/>
</dbReference>
<keyword evidence="2" id="KW-1185">Reference proteome</keyword>